<dbReference type="AlphaFoldDB" id="A0AAV7ET85"/>
<feature type="compositionally biased region" description="Polar residues" evidence="1">
    <location>
        <begin position="1"/>
        <end position="10"/>
    </location>
</feature>
<reference evidence="2 3" key="1">
    <citation type="submission" date="2021-07" db="EMBL/GenBank/DDBJ databases">
        <title>The Aristolochia fimbriata genome: insights into angiosperm evolution, floral development and chemical biosynthesis.</title>
        <authorList>
            <person name="Jiao Y."/>
        </authorList>
    </citation>
    <scope>NUCLEOTIDE SEQUENCE [LARGE SCALE GENOMIC DNA]</scope>
    <source>
        <strain evidence="2">IBCAS-2021</strain>
        <tissue evidence="2">Leaf</tissue>
    </source>
</reference>
<accession>A0AAV7ET85</accession>
<name>A0AAV7ET85_ARIFI</name>
<gene>
    <name evidence="2" type="ORF">H6P81_011564</name>
</gene>
<dbReference type="EMBL" id="JAINDJ010000004">
    <property type="protein sequence ID" value="KAG9451599.1"/>
    <property type="molecule type" value="Genomic_DNA"/>
</dbReference>
<dbReference type="Proteomes" id="UP000825729">
    <property type="component" value="Unassembled WGS sequence"/>
</dbReference>
<organism evidence="2 3">
    <name type="scientific">Aristolochia fimbriata</name>
    <name type="common">White veined hardy Dutchman's pipe vine</name>
    <dbReference type="NCBI Taxonomy" id="158543"/>
    <lineage>
        <taxon>Eukaryota</taxon>
        <taxon>Viridiplantae</taxon>
        <taxon>Streptophyta</taxon>
        <taxon>Embryophyta</taxon>
        <taxon>Tracheophyta</taxon>
        <taxon>Spermatophyta</taxon>
        <taxon>Magnoliopsida</taxon>
        <taxon>Magnoliidae</taxon>
        <taxon>Piperales</taxon>
        <taxon>Aristolochiaceae</taxon>
        <taxon>Aristolochia</taxon>
    </lineage>
</organism>
<protein>
    <submittedName>
        <fullName evidence="2">Uncharacterized protein</fullName>
    </submittedName>
</protein>
<sequence>MSPATVSRFSRNMDEATRRNKMQHKEINVYRYRIPGVSCRGKNGSRVVYLPPASDLTFLFILGHVGAESCDQDFDPRAPELPFVDICGCPVASALNPLINPESDRPFETES</sequence>
<comment type="caution">
    <text evidence="2">The sequence shown here is derived from an EMBL/GenBank/DDBJ whole genome shotgun (WGS) entry which is preliminary data.</text>
</comment>
<feature type="compositionally biased region" description="Basic and acidic residues" evidence="1">
    <location>
        <begin position="11"/>
        <end position="21"/>
    </location>
</feature>
<feature type="region of interest" description="Disordered" evidence="1">
    <location>
        <begin position="1"/>
        <end position="21"/>
    </location>
</feature>
<evidence type="ECO:0000313" key="2">
    <source>
        <dbReference type="EMBL" id="KAG9451599.1"/>
    </source>
</evidence>
<keyword evidence="3" id="KW-1185">Reference proteome</keyword>
<proteinExistence type="predicted"/>
<evidence type="ECO:0000256" key="1">
    <source>
        <dbReference type="SAM" id="MobiDB-lite"/>
    </source>
</evidence>
<evidence type="ECO:0000313" key="3">
    <source>
        <dbReference type="Proteomes" id="UP000825729"/>
    </source>
</evidence>